<dbReference type="AlphaFoldDB" id="A0A1D6JNA1"/>
<dbReference type="InterPro" id="IPR036396">
    <property type="entry name" value="Cyt_P450_sf"/>
</dbReference>
<dbReference type="GO" id="GO:0016705">
    <property type="term" value="F:oxidoreductase activity, acting on paired donors, with incorporation or reduction of molecular oxygen"/>
    <property type="evidence" value="ECO:0007669"/>
    <property type="project" value="InterPro"/>
</dbReference>
<dbReference type="GO" id="GO:0004497">
    <property type="term" value="F:monooxygenase activity"/>
    <property type="evidence" value="ECO:0007669"/>
    <property type="project" value="InterPro"/>
</dbReference>
<dbReference type="GO" id="GO:0005506">
    <property type="term" value="F:iron ion binding"/>
    <property type="evidence" value="ECO:0007669"/>
    <property type="project" value="InterPro"/>
</dbReference>
<evidence type="ECO:0000256" key="3">
    <source>
        <dbReference type="ARBA" id="ARBA00023002"/>
    </source>
</evidence>
<dbReference type="FunCoup" id="A0A1D6JNA1">
    <property type="interactions" value="24"/>
</dbReference>
<evidence type="ECO:0000256" key="1">
    <source>
        <dbReference type="ARBA" id="ARBA00010617"/>
    </source>
</evidence>
<comment type="similarity">
    <text evidence="1">Belongs to the cytochrome P450 family.</text>
</comment>
<evidence type="ECO:0000256" key="2">
    <source>
        <dbReference type="ARBA" id="ARBA00022723"/>
    </source>
</evidence>
<dbReference type="PaxDb" id="4577-GRMZM2G057694_P01"/>
<sequence length="90" mass="10221">MPGDSVLISNYCMGRMEGVWGKDCMEFRPERWFNDEGGLRYEPSYKFISNAGPRTCLGKEIAFVQMKTVAAALLWNFAVEVVPVIPKLQE</sequence>
<keyword evidence="3" id="KW-0560">Oxidoreductase</keyword>
<dbReference type="SMR" id="A0A1D6JNA1"/>
<dbReference type="InParanoid" id="A0A1D6JNA1"/>
<gene>
    <name evidence="5" type="ORF">ZEAMMB73_Zm00001d027604</name>
</gene>
<proteinExistence type="inferred from homology"/>
<dbReference type="Pfam" id="PF00067">
    <property type="entry name" value="p450"/>
    <property type="match status" value="1"/>
</dbReference>
<dbReference type="PANTHER" id="PTHR24296">
    <property type="entry name" value="CYTOCHROME P450"/>
    <property type="match status" value="1"/>
</dbReference>
<keyword evidence="2" id="KW-0479">Metal-binding</keyword>
<dbReference type="Gene3D" id="1.10.630.10">
    <property type="entry name" value="Cytochrome P450"/>
    <property type="match status" value="1"/>
</dbReference>
<protein>
    <submittedName>
        <fullName evidence="5">Cytochrome P450 family 96 subfamily A polypeptide 1</fullName>
    </submittedName>
</protein>
<name>A0A1D6JNA1_MAIZE</name>
<organism evidence="5">
    <name type="scientific">Zea mays</name>
    <name type="common">Maize</name>
    <dbReference type="NCBI Taxonomy" id="4577"/>
    <lineage>
        <taxon>Eukaryota</taxon>
        <taxon>Viridiplantae</taxon>
        <taxon>Streptophyta</taxon>
        <taxon>Embryophyta</taxon>
        <taxon>Tracheophyta</taxon>
        <taxon>Spermatophyta</taxon>
        <taxon>Magnoliopsida</taxon>
        <taxon>Liliopsida</taxon>
        <taxon>Poales</taxon>
        <taxon>Poaceae</taxon>
        <taxon>PACMAD clade</taxon>
        <taxon>Panicoideae</taxon>
        <taxon>Andropogonodae</taxon>
        <taxon>Andropogoneae</taxon>
        <taxon>Tripsacinae</taxon>
        <taxon>Zea</taxon>
    </lineage>
</organism>
<keyword evidence="4" id="KW-0408">Iron</keyword>
<dbReference type="EMBL" id="CM007647">
    <property type="protein sequence ID" value="ONL93516.1"/>
    <property type="molecule type" value="Genomic_DNA"/>
</dbReference>
<evidence type="ECO:0000313" key="5">
    <source>
        <dbReference type="EMBL" id="ONL93516.1"/>
    </source>
</evidence>
<dbReference type="GO" id="GO:0020037">
    <property type="term" value="F:heme binding"/>
    <property type="evidence" value="ECO:0007669"/>
    <property type="project" value="InterPro"/>
</dbReference>
<dbReference type="OMA" id="ERWFNDE"/>
<evidence type="ECO:0000256" key="4">
    <source>
        <dbReference type="ARBA" id="ARBA00023004"/>
    </source>
</evidence>
<dbReference type="SUPFAM" id="SSF48264">
    <property type="entry name" value="Cytochrome P450"/>
    <property type="match status" value="1"/>
</dbReference>
<dbReference type="InterPro" id="IPR001128">
    <property type="entry name" value="Cyt_P450"/>
</dbReference>
<accession>A0A1D6JNA1</accession>
<reference evidence="5" key="1">
    <citation type="submission" date="2015-12" db="EMBL/GenBank/DDBJ databases">
        <title>Update maize B73 reference genome by single molecule sequencing technologies.</title>
        <authorList>
            <consortium name="Maize Genome Sequencing Project"/>
            <person name="Ware D."/>
        </authorList>
    </citation>
    <scope>NUCLEOTIDE SEQUENCE [LARGE SCALE GENOMIC DNA]</scope>
    <source>
        <tissue evidence="5">Seedling</tissue>
    </source>
</reference>